<keyword evidence="1 6" id="KW-0963">Cytoplasm</keyword>
<dbReference type="PANTHER" id="PTHR32338">
    <property type="entry name" value="N-ACETYL-GAMMA-GLUTAMYL-PHOSPHATE REDUCTASE, CHLOROPLASTIC-RELATED-RELATED"/>
    <property type="match status" value="1"/>
</dbReference>
<dbReference type="GO" id="GO:0003942">
    <property type="term" value="F:N-acetyl-gamma-glutamyl-phosphate reductase activity"/>
    <property type="evidence" value="ECO:0007669"/>
    <property type="project" value="UniProtKB-UniRule"/>
</dbReference>
<dbReference type="InterPro" id="IPR036291">
    <property type="entry name" value="NAD(P)-bd_dom_sf"/>
</dbReference>
<dbReference type="CDD" id="cd23935">
    <property type="entry name" value="AGPR_2_C"/>
    <property type="match status" value="1"/>
</dbReference>
<comment type="subcellular location">
    <subcellularLocation>
        <location evidence="6">Cytoplasm</location>
    </subcellularLocation>
</comment>
<dbReference type="SUPFAM" id="SSF55347">
    <property type="entry name" value="Glyceraldehyde-3-phosphate dehydrogenase-like, C-terminal domain"/>
    <property type="match status" value="1"/>
</dbReference>
<accession>A0A231V046</accession>
<evidence type="ECO:0000313" key="9">
    <source>
        <dbReference type="Proteomes" id="UP000215405"/>
    </source>
</evidence>
<keyword evidence="3 6" id="KW-0028">Amino-acid biosynthesis</keyword>
<dbReference type="GO" id="GO:0051287">
    <property type="term" value="F:NAD binding"/>
    <property type="evidence" value="ECO:0007669"/>
    <property type="project" value="InterPro"/>
</dbReference>
<feature type="active site" evidence="6">
    <location>
        <position position="116"/>
    </location>
</feature>
<dbReference type="Proteomes" id="UP000215405">
    <property type="component" value="Unassembled WGS sequence"/>
</dbReference>
<feature type="domain" description="Semialdehyde dehydrogenase NAD-binding" evidence="7">
    <location>
        <begin position="4"/>
        <end position="105"/>
    </location>
</feature>
<dbReference type="AlphaFoldDB" id="A0A231V046"/>
<evidence type="ECO:0000256" key="3">
    <source>
        <dbReference type="ARBA" id="ARBA00022605"/>
    </source>
</evidence>
<dbReference type="PANTHER" id="PTHR32338:SF10">
    <property type="entry name" value="N-ACETYL-GAMMA-GLUTAMYL-PHOSPHATE REDUCTASE, CHLOROPLASTIC-RELATED"/>
    <property type="match status" value="1"/>
</dbReference>
<keyword evidence="2 6" id="KW-0055">Arginine biosynthesis</keyword>
<sequence length="309" mass="33058">MTAKIFIDGEHGTTGLQIRERLAKRDDLTLLSLPMDDRRDAAKRARFLQEADIAILCLPDDAAREAVSLAAGEGTRFIDASTAHRTADNWVYGFAELTSGQAERIAAADRVANVGCYAIGSVAMLRPLTEAGILPRNYPVTINAVSGYSGGGKQMIAQMEDTSRDDAIAANHFAYALTLAHKHLPEIMMHGEIARKPVFTPAVGRFAQGMLVNLPLHLDLLDSNPDMATIHTALSDHYAGQKHVAIAPLGEANTLPRLDAEAMRDTDDLLIHVFGTEGGGQINLVAALDNLGKGASGSAVQNLDLMLGR</sequence>
<dbReference type="GO" id="GO:0006526">
    <property type="term" value="P:L-arginine biosynthetic process"/>
    <property type="evidence" value="ECO:0007669"/>
    <property type="project" value="UniProtKB-UniRule"/>
</dbReference>
<protein>
    <recommendedName>
        <fullName evidence="6">N-acetyl-gamma-glutamyl-phosphate reductase</fullName>
        <shortName evidence="6">AGPR</shortName>
        <ecNumber evidence="6">1.2.1.38</ecNumber>
    </recommendedName>
    <alternativeName>
        <fullName evidence="6">N-acetyl-glutamate semialdehyde dehydrogenase</fullName>
        <shortName evidence="6">NAGSA dehydrogenase</shortName>
    </alternativeName>
</protein>
<dbReference type="HAMAP" id="MF_01110">
    <property type="entry name" value="ArgC_type2"/>
    <property type="match status" value="1"/>
</dbReference>
<reference evidence="9" key="1">
    <citation type="journal article" date="2017" name="Int. J. Syst. Evol. Microbiol.">
        <title>Notoacmeibacter marinus gen. nov., sp. nov., isolated from the gut of a limpet and proposal of Notoacmeibacteraceae fam. nov. in the order Rhizobiales of the class Alphaproteobacteria.</title>
        <authorList>
            <person name="Huang Z."/>
            <person name="Guo F."/>
            <person name="Lai Q."/>
        </authorList>
    </citation>
    <scope>NUCLEOTIDE SEQUENCE [LARGE SCALE GENOMIC DNA]</scope>
    <source>
        <strain evidence="9">XMTR2A4</strain>
    </source>
</reference>
<comment type="function">
    <text evidence="6">Catalyzes the NADPH-dependent reduction of N-acetyl-5-glutamyl phosphate to yield N-acetyl-L-glutamate 5-semialdehyde.</text>
</comment>
<dbReference type="InterPro" id="IPR050085">
    <property type="entry name" value="AGPR"/>
</dbReference>
<name>A0A231V046_9HYPH</name>
<dbReference type="GO" id="GO:0005737">
    <property type="term" value="C:cytoplasm"/>
    <property type="evidence" value="ECO:0007669"/>
    <property type="project" value="UniProtKB-SubCell"/>
</dbReference>
<dbReference type="Pfam" id="PF22698">
    <property type="entry name" value="Semialdhyde_dhC_1"/>
    <property type="match status" value="1"/>
</dbReference>
<evidence type="ECO:0000256" key="4">
    <source>
        <dbReference type="ARBA" id="ARBA00022857"/>
    </source>
</evidence>
<dbReference type="CDD" id="cd17896">
    <property type="entry name" value="AGPR_2_N"/>
    <property type="match status" value="1"/>
</dbReference>
<evidence type="ECO:0000256" key="1">
    <source>
        <dbReference type="ARBA" id="ARBA00022490"/>
    </source>
</evidence>
<dbReference type="SMART" id="SM00859">
    <property type="entry name" value="Semialdhyde_dh"/>
    <property type="match status" value="1"/>
</dbReference>
<dbReference type="NCBIfam" id="TIGR01851">
    <property type="entry name" value="argC_other"/>
    <property type="match status" value="1"/>
</dbReference>
<evidence type="ECO:0000256" key="2">
    <source>
        <dbReference type="ARBA" id="ARBA00022571"/>
    </source>
</evidence>
<dbReference type="RefSeq" id="WP_094075448.1">
    <property type="nucleotide sequence ID" value="NZ_NBYO01000001.1"/>
</dbReference>
<gene>
    <name evidence="6" type="primary">argC</name>
    <name evidence="8" type="ORF">B7H23_00375</name>
</gene>
<comment type="caution">
    <text evidence="8">The sequence shown here is derived from an EMBL/GenBank/DDBJ whole genome shotgun (WGS) entry which is preliminary data.</text>
</comment>
<comment type="pathway">
    <text evidence="6">Amino-acid biosynthesis; L-arginine biosynthesis; N(2)-acetyl-L-ornithine from L-glutamate: step 3/4.</text>
</comment>
<comment type="catalytic activity">
    <reaction evidence="6">
        <text>N-acetyl-L-glutamate 5-semialdehyde + phosphate + NADP(+) = N-acetyl-L-glutamyl 5-phosphate + NADPH + H(+)</text>
        <dbReference type="Rhea" id="RHEA:21588"/>
        <dbReference type="ChEBI" id="CHEBI:15378"/>
        <dbReference type="ChEBI" id="CHEBI:29123"/>
        <dbReference type="ChEBI" id="CHEBI:43474"/>
        <dbReference type="ChEBI" id="CHEBI:57783"/>
        <dbReference type="ChEBI" id="CHEBI:57936"/>
        <dbReference type="ChEBI" id="CHEBI:58349"/>
        <dbReference type="EC" id="1.2.1.38"/>
    </reaction>
</comment>
<organism evidence="8 9">
    <name type="scientific">Notoacmeibacter marinus</name>
    <dbReference type="NCBI Taxonomy" id="1876515"/>
    <lineage>
        <taxon>Bacteria</taxon>
        <taxon>Pseudomonadati</taxon>
        <taxon>Pseudomonadota</taxon>
        <taxon>Alphaproteobacteria</taxon>
        <taxon>Hyphomicrobiales</taxon>
        <taxon>Notoacmeibacteraceae</taxon>
        <taxon>Notoacmeibacter</taxon>
    </lineage>
</organism>
<dbReference type="InterPro" id="IPR058924">
    <property type="entry name" value="AGPR_dimerisation_dom"/>
</dbReference>
<evidence type="ECO:0000256" key="6">
    <source>
        <dbReference type="HAMAP-Rule" id="MF_01110"/>
    </source>
</evidence>
<evidence type="ECO:0000313" key="8">
    <source>
        <dbReference type="EMBL" id="OXT01477.1"/>
    </source>
</evidence>
<dbReference type="EMBL" id="NBYO01000001">
    <property type="protein sequence ID" value="OXT01477.1"/>
    <property type="molecule type" value="Genomic_DNA"/>
</dbReference>
<dbReference type="SUPFAM" id="SSF51735">
    <property type="entry name" value="NAD(P)-binding Rossmann-fold domains"/>
    <property type="match status" value="1"/>
</dbReference>
<evidence type="ECO:0000256" key="5">
    <source>
        <dbReference type="ARBA" id="ARBA00023002"/>
    </source>
</evidence>
<comment type="similarity">
    <text evidence="6">Belongs to the NAGSA dehydrogenase family. Type 2 subfamily.</text>
</comment>
<keyword evidence="5 6" id="KW-0560">Oxidoreductase</keyword>
<keyword evidence="4 6" id="KW-0521">NADP</keyword>
<dbReference type="EC" id="1.2.1.38" evidence="6"/>
<dbReference type="Gene3D" id="3.40.50.720">
    <property type="entry name" value="NAD(P)-binding Rossmann-like Domain"/>
    <property type="match status" value="1"/>
</dbReference>
<dbReference type="InterPro" id="IPR010136">
    <property type="entry name" value="AGPR_type-2"/>
</dbReference>
<dbReference type="Gene3D" id="3.30.360.10">
    <property type="entry name" value="Dihydrodipicolinate Reductase, domain 2"/>
    <property type="match status" value="1"/>
</dbReference>
<evidence type="ECO:0000259" key="7">
    <source>
        <dbReference type="SMART" id="SM00859"/>
    </source>
</evidence>
<dbReference type="UniPathway" id="UPA00068">
    <property type="reaction ID" value="UER00108"/>
</dbReference>
<dbReference type="Pfam" id="PF01118">
    <property type="entry name" value="Semialdhyde_dh"/>
    <property type="match status" value="1"/>
</dbReference>
<keyword evidence="9" id="KW-1185">Reference proteome</keyword>
<proteinExistence type="inferred from homology"/>
<dbReference type="InterPro" id="IPR000534">
    <property type="entry name" value="Semialdehyde_DH_NAD-bd"/>
</dbReference>